<gene>
    <name evidence="6" type="ORF">EX895_002956</name>
</gene>
<proteinExistence type="predicted"/>
<dbReference type="Pfam" id="PF00072">
    <property type="entry name" value="Response_reg"/>
    <property type="match status" value="1"/>
</dbReference>
<dbReference type="InterPro" id="IPR001789">
    <property type="entry name" value="Sig_transdc_resp-reg_receiver"/>
</dbReference>
<dbReference type="AlphaFoldDB" id="A0A4U7KVN0"/>
<name>A0A4U7KVN0_9BASI</name>
<comment type="caution">
    <text evidence="6">The sequence shown here is derived from an EMBL/GenBank/DDBJ whole genome shotgun (WGS) entry which is preliminary data.</text>
</comment>
<dbReference type="GeneID" id="40725851"/>
<accession>A0A4U7KVN0</accession>
<evidence type="ECO:0000256" key="3">
    <source>
        <dbReference type="PROSITE-ProRule" id="PRU00169"/>
    </source>
</evidence>
<dbReference type="SUPFAM" id="SSF52172">
    <property type="entry name" value="CheY-like"/>
    <property type="match status" value="1"/>
</dbReference>
<sequence length="273" mass="28723">MATILMSHQSIIGSSPSLAYDPYFASSSSGSSSSSASSCYYASSSSSPSTTPPPPPAAAAAAAVALQAASIMCGSSHPQDSLPFVVLVVDDNPINRKVLTIPLRKQGISVVEAENGLEAVRRYAEVRPALVLMDISMPIMDGFEATRQIRMHEAAQSANPPDVEGHGALDEVISMMLTHQRARIVAATTHSADRDFDEGKQAGMDDWLLKPIRPSVLVQDILEYRRNHLQEFAATLGALGVAEVGVTATETAIDMVMEQAATPTATAAATIAS</sequence>
<keyword evidence="7" id="KW-1185">Reference proteome</keyword>
<evidence type="ECO:0000313" key="7">
    <source>
        <dbReference type="Proteomes" id="UP000306050"/>
    </source>
</evidence>
<dbReference type="CDD" id="cd17546">
    <property type="entry name" value="REC_hyHK_CKI1_RcsC-like"/>
    <property type="match status" value="1"/>
</dbReference>
<dbReference type="PANTHER" id="PTHR45339:SF1">
    <property type="entry name" value="HYBRID SIGNAL TRANSDUCTION HISTIDINE KINASE J"/>
    <property type="match status" value="1"/>
</dbReference>
<dbReference type="EMBL" id="SRRM01000010">
    <property type="protein sequence ID" value="TKY88246.1"/>
    <property type="molecule type" value="Genomic_DNA"/>
</dbReference>
<dbReference type="PROSITE" id="PS50110">
    <property type="entry name" value="RESPONSE_REGULATORY"/>
    <property type="match status" value="1"/>
</dbReference>
<keyword evidence="1 3" id="KW-0597">Phosphoprotein</keyword>
<dbReference type="RefSeq" id="XP_029740231.1">
    <property type="nucleotide sequence ID" value="XM_029883554.1"/>
</dbReference>
<evidence type="ECO:0000256" key="2">
    <source>
        <dbReference type="ARBA" id="ARBA00023012"/>
    </source>
</evidence>
<dbReference type="Gene3D" id="3.40.50.2300">
    <property type="match status" value="1"/>
</dbReference>
<protein>
    <recommendedName>
        <fullName evidence="5">Response regulatory domain-containing protein</fullName>
    </recommendedName>
</protein>
<evidence type="ECO:0000259" key="5">
    <source>
        <dbReference type="PROSITE" id="PS50110"/>
    </source>
</evidence>
<dbReference type="OrthoDB" id="21225at2759"/>
<dbReference type="KEGG" id="sgra:EX895_002956"/>
<feature type="region of interest" description="Disordered" evidence="4">
    <location>
        <begin position="25"/>
        <end position="56"/>
    </location>
</feature>
<dbReference type="SMART" id="SM00448">
    <property type="entry name" value="REC"/>
    <property type="match status" value="1"/>
</dbReference>
<keyword evidence="2" id="KW-0902">Two-component regulatory system</keyword>
<feature type="compositionally biased region" description="Low complexity" evidence="4">
    <location>
        <begin position="25"/>
        <end position="49"/>
    </location>
</feature>
<evidence type="ECO:0000313" key="6">
    <source>
        <dbReference type="EMBL" id="TKY88246.1"/>
    </source>
</evidence>
<organism evidence="6 7">
    <name type="scientific">Sporisorium graminicola</name>
    <dbReference type="NCBI Taxonomy" id="280036"/>
    <lineage>
        <taxon>Eukaryota</taxon>
        <taxon>Fungi</taxon>
        <taxon>Dikarya</taxon>
        <taxon>Basidiomycota</taxon>
        <taxon>Ustilaginomycotina</taxon>
        <taxon>Ustilaginomycetes</taxon>
        <taxon>Ustilaginales</taxon>
        <taxon>Ustilaginaceae</taxon>
        <taxon>Sporisorium</taxon>
    </lineage>
</organism>
<evidence type="ECO:0000256" key="1">
    <source>
        <dbReference type="ARBA" id="ARBA00022553"/>
    </source>
</evidence>
<dbReference type="PANTHER" id="PTHR45339">
    <property type="entry name" value="HYBRID SIGNAL TRANSDUCTION HISTIDINE KINASE J"/>
    <property type="match status" value="1"/>
</dbReference>
<feature type="domain" description="Response regulatory" evidence="5">
    <location>
        <begin position="85"/>
        <end position="225"/>
    </location>
</feature>
<dbReference type="Proteomes" id="UP000306050">
    <property type="component" value="Chromosome SGRAM_18"/>
</dbReference>
<dbReference type="InterPro" id="IPR011006">
    <property type="entry name" value="CheY-like_superfamily"/>
</dbReference>
<evidence type="ECO:0000256" key="4">
    <source>
        <dbReference type="SAM" id="MobiDB-lite"/>
    </source>
</evidence>
<feature type="modified residue" description="4-aspartylphosphate" evidence="3">
    <location>
        <position position="134"/>
    </location>
</feature>
<reference evidence="6 7" key="1">
    <citation type="submission" date="2019-05" db="EMBL/GenBank/DDBJ databases">
        <title>Sporisorium graminicola CBS 10092 draft sequencing and annotation.</title>
        <authorList>
            <person name="Solano-Gonzalez S."/>
            <person name="Caddick M.X."/>
            <person name="Darby A."/>
        </authorList>
    </citation>
    <scope>NUCLEOTIDE SEQUENCE [LARGE SCALE GENOMIC DNA]</scope>
    <source>
        <strain evidence="6 7">CBS 10092</strain>
    </source>
</reference>
<dbReference type="GO" id="GO:0000160">
    <property type="term" value="P:phosphorelay signal transduction system"/>
    <property type="evidence" value="ECO:0007669"/>
    <property type="project" value="UniProtKB-KW"/>
</dbReference>